<accession>A0A4Z1QX94</accession>
<organism evidence="1 2">
    <name type="scientific">Agrobacterium salinitolerans</name>
    <dbReference type="NCBI Taxonomy" id="1183413"/>
    <lineage>
        <taxon>Bacteria</taxon>
        <taxon>Pseudomonadati</taxon>
        <taxon>Pseudomonadota</taxon>
        <taxon>Alphaproteobacteria</taxon>
        <taxon>Hyphomicrobiales</taxon>
        <taxon>Rhizobiaceae</taxon>
        <taxon>Rhizobium/Agrobacterium group</taxon>
        <taxon>Agrobacterium</taxon>
    </lineage>
</organism>
<gene>
    <name evidence="1" type="ORF">CFBP5507_07920</name>
</gene>
<dbReference type="EMBL" id="CP109968">
    <property type="protein sequence ID" value="UYZ06188.1"/>
    <property type="molecule type" value="Genomic_DNA"/>
</dbReference>
<dbReference type="AlphaFoldDB" id="A0A4Z1QX94"/>
<proteinExistence type="predicted"/>
<sequence length="182" mass="20278">MNSVAEIDLAIKAAGLVECEVLRAAGVASRYLYNIRAGLRPLTPRTVNRVRLAIAQLKRQRDLEQKGREAELRFPDRSSAIRSYRLAVALVAQKAAVQPGFILSADPSRRATADEQWMRATRLRRLAIYITVTYLDIPQADMARALGVSKATVSLLLKELGDERERPEIEAALAYVEEAFQS</sequence>
<reference evidence="1" key="1">
    <citation type="submission" date="2022-10" db="EMBL/GenBank/DDBJ databases">
        <title>Complete genome sequence of Agrobacterium salinitolerans CFBP5507.</title>
        <authorList>
            <person name="Tchabashvili S."/>
            <person name="Yen H.-C."/>
            <person name="Haryono M."/>
            <person name="Lin Y.-C."/>
            <person name="Lai E.-M."/>
            <person name="Kuo C.-H."/>
        </authorList>
    </citation>
    <scope>NUCLEOTIDE SEQUENCE</scope>
    <source>
        <strain evidence="1">CFBP5507</strain>
    </source>
</reference>
<protein>
    <submittedName>
        <fullName evidence="1">Uncharacterized protein</fullName>
    </submittedName>
</protein>
<name>A0A4Z1QX94_9HYPH</name>
<dbReference type="Proteomes" id="UP000298735">
    <property type="component" value="Chromosome Circular"/>
</dbReference>
<dbReference type="KEGG" id="asal:CFBP5507_07920"/>
<evidence type="ECO:0000313" key="1">
    <source>
        <dbReference type="EMBL" id="UYZ06188.1"/>
    </source>
</evidence>
<evidence type="ECO:0000313" key="2">
    <source>
        <dbReference type="Proteomes" id="UP000298735"/>
    </source>
</evidence>
<dbReference type="RefSeq" id="WP_137410572.1">
    <property type="nucleotide sequence ID" value="NZ_CP109968.1"/>
</dbReference>
<dbReference type="OrthoDB" id="8410953at2"/>